<name>A0A9P0CSW2_9CUCU</name>
<protein>
    <recommendedName>
        <fullName evidence="2">Regulatory protein zeste</fullName>
    </recommendedName>
</protein>
<dbReference type="OrthoDB" id="7543230at2759"/>
<evidence type="ECO:0000256" key="2">
    <source>
        <dbReference type="ARBA" id="ARBA00016807"/>
    </source>
</evidence>
<organism evidence="7 8">
    <name type="scientific">Psylliodes chrysocephalus</name>
    <dbReference type="NCBI Taxonomy" id="3402493"/>
    <lineage>
        <taxon>Eukaryota</taxon>
        <taxon>Metazoa</taxon>
        <taxon>Ecdysozoa</taxon>
        <taxon>Arthropoda</taxon>
        <taxon>Hexapoda</taxon>
        <taxon>Insecta</taxon>
        <taxon>Pterygota</taxon>
        <taxon>Neoptera</taxon>
        <taxon>Endopterygota</taxon>
        <taxon>Coleoptera</taxon>
        <taxon>Polyphaga</taxon>
        <taxon>Cucujiformia</taxon>
        <taxon>Chrysomeloidea</taxon>
        <taxon>Chrysomelidae</taxon>
        <taxon>Galerucinae</taxon>
        <taxon>Alticini</taxon>
        <taxon>Psylliodes</taxon>
    </lineage>
</organism>
<keyword evidence="3" id="KW-0805">Transcription regulation</keyword>
<evidence type="ECO:0000256" key="4">
    <source>
        <dbReference type="ARBA" id="ARBA00023163"/>
    </source>
</evidence>
<dbReference type="InterPro" id="IPR028002">
    <property type="entry name" value="Myb_DNA-bind_5"/>
</dbReference>
<reference evidence="7" key="1">
    <citation type="submission" date="2022-01" db="EMBL/GenBank/DDBJ databases">
        <authorList>
            <person name="King R."/>
        </authorList>
    </citation>
    <scope>NUCLEOTIDE SEQUENCE</scope>
</reference>
<evidence type="ECO:0000313" key="7">
    <source>
        <dbReference type="EMBL" id="CAH1107491.1"/>
    </source>
</evidence>
<sequence>MSLESPKSKHMTENKKKTLIELLQNDEQLRNGKFTNNFTFAESRKRWIHISDTLNSIPGARKDWLYWKRTWQDLKKNVKKKSSDLKKYTMGTGGGPPPKDLNTNDENVLQLIDLNSLEGSSLIEESVVWDEHDYINLNNPATSSSVSIMDTFKQSKNLNTETTKKRKAPSKFDEALQNSNRISDILENKNKKKDDYYERKLHLMERDVIAKERIAAALEKLSNP</sequence>
<evidence type="ECO:0000256" key="3">
    <source>
        <dbReference type="ARBA" id="ARBA00023015"/>
    </source>
</evidence>
<dbReference type="AlphaFoldDB" id="A0A9P0CSW2"/>
<feature type="domain" description="Myb/SANT-like DNA-binding" evidence="6">
    <location>
        <begin position="8"/>
        <end position="82"/>
    </location>
</feature>
<proteinExistence type="predicted"/>
<dbReference type="Proteomes" id="UP001153636">
    <property type="component" value="Chromosome 21"/>
</dbReference>
<comment type="function">
    <text evidence="5">Involved in transvection phenomena (= synapsis-dependent gene expression), where the synaptic pairing of chromosomes carrying genes with which zeste interacts influences the expression of these genes. Zeste binds to DNA and stimulates transcription from a nearby promoter.</text>
</comment>
<accession>A0A9P0CSW2</accession>
<comment type="subunit">
    <text evidence="1">Self-associates forming complexes of several hundred monomers.</text>
</comment>
<evidence type="ECO:0000256" key="5">
    <source>
        <dbReference type="ARBA" id="ARBA00025466"/>
    </source>
</evidence>
<keyword evidence="8" id="KW-1185">Reference proteome</keyword>
<keyword evidence="4" id="KW-0804">Transcription</keyword>
<dbReference type="EMBL" id="OV651833">
    <property type="protein sequence ID" value="CAH1107491.1"/>
    <property type="molecule type" value="Genomic_DNA"/>
</dbReference>
<evidence type="ECO:0000259" key="6">
    <source>
        <dbReference type="Pfam" id="PF13873"/>
    </source>
</evidence>
<evidence type="ECO:0000313" key="8">
    <source>
        <dbReference type="Proteomes" id="UP001153636"/>
    </source>
</evidence>
<dbReference type="Pfam" id="PF13873">
    <property type="entry name" value="Myb_DNA-bind_5"/>
    <property type="match status" value="1"/>
</dbReference>
<evidence type="ECO:0000256" key="1">
    <source>
        <dbReference type="ARBA" id="ARBA00011764"/>
    </source>
</evidence>
<gene>
    <name evidence="7" type="ORF">PSYICH_LOCUS8109</name>
</gene>